<feature type="compositionally biased region" description="Acidic residues" evidence="1">
    <location>
        <begin position="621"/>
        <end position="632"/>
    </location>
</feature>
<accession>A0AAV9VWH1</accession>
<feature type="compositionally biased region" description="Acidic residues" evidence="1">
    <location>
        <begin position="478"/>
        <end position="497"/>
    </location>
</feature>
<evidence type="ECO:0000256" key="1">
    <source>
        <dbReference type="SAM" id="MobiDB-lite"/>
    </source>
</evidence>
<organism evidence="2 3">
    <name type="scientific">Arthrobotrys musiformis</name>
    <dbReference type="NCBI Taxonomy" id="47236"/>
    <lineage>
        <taxon>Eukaryota</taxon>
        <taxon>Fungi</taxon>
        <taxon>Dikarya</taxon>
        <taxon>Ascomycota</taxon>
        <taxon>Pezizomycotina</taxon>
        <taxon>Orbiliomycetes</taxon>
        <taxon>Orbiliales</taxon>
        <taxon>Orbiliaceae</taxon>
        <taxon>Arthrobotrys</taxon>
    </lineage>
</organism>
<feature type="compositionally biased region" description="Polar residues" evidence="1">
    <location>
        <begin position="122"/>
        <end position="132"/>
    </location>
</feature>
<dbReference type="EMBL" id="JAVHJL010000009">
    <property type="protein sequence ID" value="KAK6497376.1"/>
    <property type="molecule type" value="Genomic_DNA"/>
</dbReference>
<name>A0AAV9VWH1_9PEZI</name>
<proteinExistence type="predicted"/>
<evidence type="ECO:0000313" key="3">
    <source>
        <dbReference type="Proteomes" id="UP001370758"/>
    </source>
</evidence>
<reference evidence="2 3" key="1">
    <citation type="submission" date="2023-08" db="EMBL/GenBank/DDBJ databases">
        <authorList>
            <person name="Palmer J.M."/>
        </authorList>
    </citation>
    <scope>NUCLEOTIDE SEQUENCE [LARGE SCALE GENOMIC DNA]</scope>
    <source>
        <strain evidence="2 3">TWF481</strain>
    </source>
</reference>
<sequence length="763" mass="82719">MEDSWQNSSQSYGYTSLTPKAPLMSGTHISPSKSDTSGLRWHNSVAEDYNPMGDLKKNALVAAGMMGVRMCHPEEPVAQQCLNTGVSSAHIKKRKPSASTSIASSPARSNIPSDGAFDTIQPLGNQATSQGIPPTKKRRGRPPKNPPSQAYVSTIEFIQESGVSGEAEPHHKSRHSPGLHALDTFVNFPESNLNSVNMESFNDTDFQTNKYWDASLAGSFLSDSNIPQNLTTMPGDIDLASATATFDWSHVPTTMSAANTHGMMDPLRPLSMHSLGESFFPHHPHSDNVNFSFAQDPLSASDVISPGSVNPNLIFTNQNVGRYYGDDVGFRPYHQQNLQQQEELMGQRKRQSRAALSNAQIQASGSKPARKRALTESAFIQSAGKGKLSSISVHPSPRKQMGAFPSKTRSAIRDENTTPSPTVDGMSRRVTPGSSGSRNGSGKTRTAVNLSVSPGGRARAEKVLIQDTCPQSEHSDSEVDINGEYDTDSSTDEDDFDPNSSYSMAARRLAGSRGHRRGASTSSLSRSMERPKLARFKTTSSGSFSSSSRFLMSGDFTSDSFGHESNPFLPPNLSMSSLRRSPQKKSPQKQEPRHHRRNSSLYSVKSSMGPPHATNLGSMREEDEYSEAETVIDEPTLASQGDAILALKQAVARRNTYSAPGGVSRRPPSSYGTSRPSTRHTMLPSSPPRQQQQHPYGFSTPQTVRSGYSSDAFNISPTTVTDPDCVTPTTYGGRSGCGRHDFAMDIRCSCVSTGSPEMPVLQW</sequence>
<keyword evidence="3" id="KW-1185">Reference proteome</keyword>
<feature type="compositionally biased region" description="Polar residues" evidence="1">
    <location>
        <begin position="432"/>
        <end position="452"/>
    </location>
</feature>
<evidence type="ECO:0000313" key="2">
    <source>
        <dbReference type="EMBL" id="KAK6497376.1"/>
    </source>
</evidence>
<feature type="compositionally biased region" description="Basic residues" evidence="1">
    <location>
        <begin position="581"/>
        <end position="598"/>
    </location>
</feature>
<protein>
    <submittedName>
        <fullName evidence="2">Uncharacterized protein</fullName>
    </submittedName>
</protein>
<feature type="region of interest" description="Disordered" evidence="1">
    <location>
        <begin position="656"/>
        <end position="709"/>
    </location>
</feature>
<feature type="compositionally biased region" description="Polar residues" evidence="1">
    <location>
        <begin position="670"/>
        <end position="680"/>
    </location>
</feature>
<feature type="region of interest" description="Disordered" evidence="1">
    <location>
        <begin position="562"/>
        <end position="636"/>
    </location>
</feature>
<feature type="region of interest" description="Disordered" evidence="1">
    <location>
        <begin position="341"/>
        <end position="549"/>
    </location>
</feature>
<gene>
    <name evidence="2" type="ORF">TWF481_011785</name>
</gene>
<dbReference type="AlphaFoldDB" id="A0AAV9VWH1"/>
<dbReference type="Proteomes" id="UP001370758">
    <property type="component" value="Unassembled WGS sequence"/>
</dbReference>
<feature type="compositionally biased region" description="Polar residues" evidence="1">
    <location>
        <begin position="699"/>
        <end position="709"/>
    </location>
</feature>
<comment type="caution">
    <text evidence="2">The sequence shown here is derived from an EMBL/GenBank/DDBJ whole genome shotgun (WGS) entry which is preliminary data.</text>
</comment>
<feature type="compositionally biased region" description="Low complexity" evidence="1">
    <location>
        <begin position="97"/>
        <end position="109"/>
    </location>
</feature>
<feature type="compositionally biased region" description="Polar residues" evidence="1">
    <location>
        <begin position="354"/>
        <end position="365"/>
    </location>
</feature>
<feature type="region of interest" description="Disordered" evidence="1">
    <location>
        <begin position="89"/>
        <end position="149"/>
    </location>
</feature>